<name>A0A840S0R4_9BURK</name>
<protein>
    <submittedName>
        <fullName evidence="3">Cytochrome c oxidase cbb3-type subunit 4</fullName>
    </submittedName>
</protein>
<feature type="transmembrane region" description="Helical" evidence="2">
    <location>
        <begin position="6"/>
        <end position="25"/>
    </location>
</feature>
<evidence type="ECO:0000313" key="3">
    <source>
        <dbReference type="EMBL" id="MBB5203855.1"/>
    </source>
</evidence>
<keyword evidence="4" id="KW-1185">Reference proteome</keyword>
<dbReference type="AlphaFoldDB" id="A0A840S0R4"/>
<reference evidence="3 4" key="1">
    <citation type="submission" date="2020-08" db="EMBL/GenBank/DDBJ databases">
        <title>Genomic Encyclopedia of Type Strains, Phase IV (KMG-IV): sequencing the most valuable type-strain genomes for metagenomic binning, comparative biology and taxonomic classification.</title>
        <authorList>
            <person name="Goeker M."/>
        </authorList>
    </citation>
    <scope>NUCLEOTIDE SEQUENCE [LARGE SCALE GENOMIC DNA]</scope>
    <source>
        <strain evidence="3 4">DSM 23958</strain>
    </source>
</reference>
<organism evidence="3 4">
    <name type="scientific">Inhella inkyongensis</name>
    <dbReference type="NCBI Taxonomy" id="392593"/>
    <lineage>
        <taxon>Bacteria</taxon>
        <taxon>Pseudomonadati</taxon>
        <taxon>Pseudomonadota</taxon>
        <taxon>Betaproteobacteria</taxon>
        <taxon>Burkholderiales</taxon>
        <taxon>Sphaerotilaceae</taxon>
        <taxon>Inhella</taxon>
    </lineage>
</organism>
<dbReference type="EMBL" id="JACHHO010000001">
    <property type="protein sequence ID" value="MBB5203855.1"/>
    <property type="molecule type" value="Genomic_DNA"/>
</dbReference>
<keyword evidence="2" id="KW-1133">Transmembrane helix</keyword>
<dbReference type="RefSeq" id="WP_175423652.1">
    <property type="nucleotide sequence ID" value="NZ_CP040709.1"/>
</dbReference>
<keyword evidence="2" id="KW-0472">Membrane</keyword>
<comment type="caution">
    <text evidence="3">The sequence shown here is derived from an EMBL/GenBank/DDBJ whole genome shotgun (WGS) entry which is preliminary data.</text>
</comment>
<sequence>MSGDDINWLRGAVTLVSFVAFLALVRMTWARKRQPEHEAAAELPFADEQGDRRE</sequence>
<gene>
    <name evidence="3" type="ORF">HNQ51_001148</name>
</gene>
<evidence type="ECO:0000313" key="4">
    <source>
        <dbReference type="Proteomes" id="UP000554837"/>
    </source>
</evidence>
<dbReference type="Proteomes" id="UP000554837">
    <property type="component" value="Unassembled WGS sequence"/>
</dbReference>
<evidence type="ECO:0000256" key="2">
    <source>
        <dbReference type="SAM" id="Phobius"/>
    </source>
</evidence>
<evidence type="ECO:0000256" key="1">
    <source>
        <dbReference type="SAM" id="MobiDB-lite"/>
    </source>
</evidence>
<accession>A0A840S0R4</accession>
<feature type="region of interest" description="Disordered" evidence="1">
    <location>
        <begin position="33"/>
        <end position="54"/>
    </location>
</feature>
<proteinExistence type="predicted"/>
<keyword evidence="2" id="KW-0812">Transmembrane</keyword>